<evidence type="ECO:0000313" key="4">
    <source>
        <dbReference type="Proteomes" id="UP000075320"/>
    </source>
</evidence>
<evidence type="ECO:0000256" key="1">
    <source>
        <dbReference type="SAM" id="Phobius"/>
    </source>
</evidence>
<name>A0A150WJX1_BDEBC</name>
<dbReference type="AlphaFoldDB" id="A0A150WJX1"/>
<dbReference type="EMBL" id="LUKE01000003">
    <property type="protein sequence ID" value="KYG63875.1"/>
    <property type="molecule type" value="Genomic_DNA"/>
</dbReference>
<protein>
    <submittedName>
        <fullName evidence="3">Uncharacterized protein</fullName>
    </submittedName>
</protein>
<keyword evidence="1" id="KW-0472">Membrane</keyword>
<sequence>MKKALLLTVSSVLTFNSISVAFADQALDFIKPPTAEEVASQIRQQQLVKIIQEQGGKAALENMTREELIQAKNDLRVIVDALKVDLNRAEAIDGDKVGYLVRNIGGIGIGAGIVMMAVGVLKAEMAPGKVDFKSNWLIFFSGFLGTLTILGSTAVTATGQVMVWLTPSQATKVQERLDKMSKVLDQLEARLK</sequence>
<dbReference type="Proteomes" id="UP000075320">
    <property type="component" value="Unassembled WGS sequence"/>
</dbReference>
<comment type="caution">
    <text evidence="3">The sequence shown here is derived from an EMBL/GenBank/DDBJ whole genome shotgun (WGS) entry which is preliminary data.</text>
</comment>
<reference evidence="3 4" key="1">
    <citation type="submission" date="2016-03" db="EMBL/GenBank/DDBJ databases">
        <authorList>
            <person name="Ploux O."/>
        </authorList>
    </citation>
    <scope>NUCLEOTIDE SEQUENCE [LARGE SCALE GENOMIC DNA]</scope>
    <source>
        <strain evidence="3 4">R0</strain>
    </source>
</reference>
<keyword evidence="4" id="KW-1185">Reference proteome</keyword>
<feature type="chain" id="PRO_5007573216" evidence="2">
    <location>
        <begin position="24"/>
        <end position="192"/>
    </location>
</feature>
<proteinExistence type="predicted"/>
<evidence type="ECO:0000313" key="3">
    <source>
        <dbReference type="EMBL" id="KYG63875.1"/>
    </source>
</evidence>
<feature type="transmembrane region" description="Helical" evidence="1">
    <location>
        <begin position="135"/>
        <end position="157"/>
    </location>
</feature>
<keyword evidence="1" id="KW-0812">Transmembrane</keyword>
<feature type="transmembrane region" description="Helical" evidence="1">
    <location>
        <begin position="104"/>
        <end position="123"/>
    </location>
</feature>
<accession>A0A150WJX1</accession>
<keyword evidence="2" id="KW-0732">Signal</keyword>
<feature type="signal peptide" evidence="2">
    <location>
        <begin position="1"/>
        <end position="23"/>
    </location>
</feature>
<organism evidence="3 4">
    <name type="scientific">Bdellovibrio bacteriovorus</name>
    <dbReference type="NCBI Taxonomy" id="959"/>
    <lineage>
        <taxon>Bacteria</taxon>
        <taxon>Pseudomonadati</taxon>
        <taxon>Bdellovibrionota</taxon>
        <taxon>Bdellovibrionia</taxon>
        <taxon>Bdellovibrionales</taxon>
        <taxon>Pseudobdellovibrionaceae</taxon>
        <taxon>Bdellovibrio</taxon>
    </lineage>
</organism>
<keyword evidence="1" id="KW-1133">Transmembrane helix</keyword>
<evidence type="ECO:0000256" key="2">
    <source>
        <dbReference type="SAM" id="SignalP"/>
    </source>
</evidence>
<dbReference type="RefSeq" id="WP_061835769.1">
    <property type="nucleotide sequence ID" value="NZ_LUKE01000003.1"/>
</dbReference>
<gene>
    <name evidence="3" type="ORF">AZI86_13735</name>
</gene>